<accession>A0A0X3BJ15</accession>
<dbReference type="EMBL" id="LT158599">
    <property type="protein sequence ID" value="CVK32127.1"/>
    <property type="molecule type" value="Genomic_DNA"/>
</dbReference>
<gene>
    <name evidence="3" type="ORF">MMAB1_0913</name>
</gene>
<proteinExistence type="predicted"/>
<name>A0A0X3BJ15_9EURY</name>
<dbReference type="AlphaFoldDB" id="A0A0X3BJ15"/>
<feature type="domain" description="DUF4277" evidence="2">
    <location>
        <begin position="11"/>
        <end position="46"/>
    </location>
</feature>
<protein>
    <recommendedName>
        <fullName evidence="2">DUF4277 domain-containing protein</fullName>
    </recommendedName>
</protein>
<dbReference type="KEGG" id="mema:MMAB1_0913"/>
<evidence type="ECO:0000259" key="2">
    <source>
        <dbReference type="Pfam" id="PF14104"/>
    </source>
</evidence>
<feature type="region of interest" description="Disordered" evidence="1">
    <location>
        <begin position="55"/>
        <end position="75"/>
    </location>
</feature>
<evidence type="ECO:0000313" key="3">
    <source>
        <dbReference type="EMBL" id="CVK32127.1"/>
    </source>
</evidence>
<sequence length="90" mass="9368">MPLVDGFDDTSILSIGHLGIVAGAYDSLQIADVIDAALPENPPVHLRAHGVPAATRIGANRRDGDQPDEETDPAAYVEMDLLPVPEGAGV</sequence>
<dbReference type="InterPro" id="IPR025457">
    <property type="entry name" value="DUF4277"/>
</dbReference>
<reference evidence="3 4" key="1">
    <citation type="submission" date="2016-01" db="EMBL/GenBank/DDBJ databases">
        <authorList>
            <person name="Manzoor S."/>
        </authorList>
    </citation>
    <scope>NUCLEOTIDE SEQUENCE [LARGE SCALE GENOMIC DNA]</scope>
    <source>
        <strain evidence="3">Methanoculleus sp MAB1</strain>
    </source>
</reference>
<organism evidence="3 4">
    <name type="scientific">Methanoculleus bourgensis</name>
    <dbReference type="NCBI Taxonomy" id="83986"/>
    <lineage>
        <taxon>Archaea</taxon>
        <taxon>Methanobacteriati</taxon>
        <taxon>Methanobacteriota</taxon>
        <taxon>Stenosarchaea group</taxon>
        <taxon>Methanomicrobia</taxon>
        <taxon>Methanomicrobiales</taxon>
        <taxon>Methanomicrobiaceae</taxon>
        <taxon>Methanoculleus</taxon>
    </lineage>
</organism>
<dbReference type="Proteomes" id="UP000069850">
    <property type="component" value="Chromosome 1"/>
</dbReference>
<dbReference type="OrthoDB" id="112316at2157"/>
<evidence type="ECO:0000256" key="1">
    <source>
        <dbReference type="SAM" id="MobiDB-lite"/>
    </source>
</evidence>
<evidence type="ECO:0000313" key="4">
    <source>
        <dbReference type="Proteomes" id="UP000069850"/>
    </source>
</evidence>
<dbReference type="Pfam" id="PF14104">
    <property type="entry name" value="DUF4277"/>
    <property type="match status" value="1"/>
</dbReference>